<reference evidence="1" key="1">
    <citation type="journal article" date="2019" name="bioRxiv">
        <title>The Genome of the Zebra Mussel, Dreissena polymorpha: A Resource for Invasive Species Research.</title>
        <authorList>
            <person name="McCartney M.A."/>
            <person name="Auch B."/>
            <person name="Kono T."/>
            <person name="Mallez S."/>
            <person name="Zhang Y."/>
            <person name="Obille A."/>
            <person name="Becker A."/>
            <person name="Abrahante J.E."/>
            <person name="Garbe J."/>
            <person name="Badalamenti J.P."/>
            <person name="Herman A."/>
            <person name="Mangelson H."/>
            <person name="Liachko I."/>
            <person name="Sullivan S."/>
            <person name="Sone E.D."/>
            <person name="Koren S."/>
            <person name="Silverstein K.A.T."/>
            <person name="Beckman K.B."/>
            <person name="Gohl D.M."/>
        </authorList>
    </citation>
    <scope>NUCLEOTIDE SEQUENCE</scope>
    <source>
        <strain evidence="1">Duluth1</strain>
        <tissue evidence="1">Whole animal</tissue>
    </source>
</reference>
<dbReference type="Proteomes" id="UP000828390">
    <property type="component" value="Unassembled WGS sequence"/>
</dbReference>
<dbReference type="AlphaFoldDB" id="A0A9D3YC46"/>
<proteinExistence type="predicted"/>
<protein>
    <submittedName>
        <fullName evidence="1">Uncharacterized protein</fullName>
    </submittedName>
</protein>
<sequence>MLGYITARGPKTGYPCLSLTVVSTTSLAPGIALDRSTLNGHLTEQQHIIACVFGSSGLKPRFAVEFGSLIYLP</sequence>
<comment type="caution">
    <text evidence="1">The sequence shown here is derived from an EMBL/GenBank/DDBJ whole genome shotgun (WGS) entry which is preliminary data.</text>
</comment>
<accession>A0A9D3YC46</accession>
<evidence type="ECO:0000313" key="2">
    <source>
        <dbReference type="Proteomes" id="UP000828390"/>
    </source>
</evidence>
<name>A0A9D3YC46_DREPO</name>
<dbReference type="EMBL" id="JAIWYP010000016">
    <property type="protein sequence ID" value="KAH3695702.1"/>
    <property type="molecule type" value="Genomic_DNA"/>
</dbReference>
<organism evidence="1 2">
    <name type="scientific">Dreissena polymorpha</name>
    <name type="common">Zebra mussel</name>
    <name type="synonym">Mytilus polymorpha</name>
    <dbReference type="NCBI Taxonomy" id="45954"/>
    <lineage>
        <taxon>Eukaryota</taxon>
        <taxon>Metazoa</taxon>
        <taxon>Spiralia</taxon>
        <taxon>Lophotrochozoa</taxon>
        <taxon>Mollusca</taxon>
        <taxon>Bivalvia</taxon>
        <taxon>Autobranchia</taxon>
        <taxon>Heteroconchia</taxon>
        <taxon>Euheterodonta</taxon>
        <taxon>Imparidentia</taxon>
        <taxon>Neoheterodontei</taxon>
        <taxon>Myida</taxon>
        <taxon>Dreissenoidea</taxon>
        <taxon>Dreissenidae</taxon>
        <taxon>Dreissena</taxon>
    </lineage>
</organism>
<gene>
    <name evidence="1" type="ORF">DPMN_083160</name>
</gene>
<reference evidence="1" key="2">
    <citation type="submission" date="2020-11" db="EMBL/GenBank/DDBJ databases">
        <authorList>
            <person name="McCartney M.A."/>
            <person name="Auch B."/>
            <person name="Kono T."/>
            <person name="Mallez S."/>
            <person name="Becker A."/>
            <person name="Gohl D.M."/>
            <person name="Silverstein K.A.T."/>
            <person name="Koren S."/>
            <person name="Bechman K.B."/>
            <person name="Herman A."/>
            <person name="Abrahante J.E."/>
            <person name="Garbe J."/>
        </authorList>
    </citation>
    <scope>NUCLEOTIDE SEQUENCE</scope>
    <source>
        <strain evidence="1">Duluth1</strain>
        <tissue evidence="1">Whole animal</tissue>
    </source>
</reference>
<keyword evidence="2" id="KW-1185">Reference proteome</keyword>
<evidence type="ECO:0000313" key="1">
    <source>
        <dbReference type="EMBL" id="KAH3695702.1"/>
    </source>
</evidence>